<feature type="binding site" evidence="9">
    <location>
        <position position="85"/>
    </location>
    <ligand>
        <name>ATP</name>
        <dbReference type="ChEBI" id="CHEBI:30616"/>
    </ligand>
</feature>
<feature type="domain" description="Protein kinase" evidence="10">
    <location>
        <begin position="57"/>
        <end position="233"/>
    </location>
</feature>
<sequence length="233" mass="25473">MANGGIAGFFERWKSDWIDPALDYIEGGPRMGRSDSHLNHVSIEYSGEDVRAATRNFDPGTLLGSGTFGSVYKGTMVDGTEVAIKVLQVPEEAGFEEEVKVLSRFRHPNLVILMGFARHLETGGRSLIYEYLSGGDVSKRLQRSRQLSEQFLWRARLSAALDAACGLSHLHNMTPRAFHRDIKGPNILLDKNGGAKMADFGLSCVSAGAQHKVQQASGTIGYACPEYIRSGII</sequence>
<dbReference type="PROSITE" id="PS50011">
    <property type="entry name" value="PROTEIN_KINASE_DOM"/>
    <property type="match status" value="1"/>
</dbReference>
<evidence type="ECO:0000256" key="6">
    <source>
        <dbReference type="ARBA" id="ARBA00022840"/>
    </source>
</evidence>
<dbReference type="SMART" id="SM00220">
    <property type="entry name" value="S_TKc"/>
    <property type="match status" value="1"/>
</dbReference>
<dbReference type="EMBL" id="CAUYUJ010015362">
    <property type="protein sequence ID" value="CAK0852997.1"/>
    <property type="molecule type" value="Genomic_DNA"/>
</dbReference>
<evidence type="ECO:0000256" key="4">
    <source>
        <dbReference type="ARBA" id="ARBA00022741"/>
    </source>
</evidence>
<comment type="catalytic activity">
    <reaction evidence="7">
        <text>L-threonyl-[protein] + ATP = O-phospho-L-threonyl-[protein] + ADP + H(+)</text>
        <dbReference type="Rhea" id="RHEA:46608"/>
        <dbReference type="Rhea" id="RHEA-COMP:11060"/>
        <dbReference type="Rhea" id="RHEA-COMP:11605"/>
        <dbReference type="ChEBI" id="CHEBI:15378"/>
        <dbReference type="ChEBI" id="CHEBI:30013"/>
        <dbReference type="ChEBI" id="CHEBI:30616"/>
        <dbReference type="ChEBI" id="CHEBI:61977"/>
        <dbReference type="ChEBI" id="CHEBI:456216"/>
        <dbReference type="EC" id="2.7.11.1"/>
    </reaction>
</comment>
<comment type="caution">
    <text evidence="11">The sequence shown here is derived from an EMBL/GenBank/DDBJ whole genome shotgun (WGS) entry which is preliminary data.</text>
</comment>
<dbReference type="PANTHER" id="PTHR48006">
    <property type="entry name" value="LEUCINE-RICH REPEAT-CONTAINING PROTEIN DDB_G0281931-RELATED"/>
    <property type="match status" value="1"/>
</dbReference>
<accession>A0ABN9U3Q4</accession>
<evidence type="ECO:0000259" key="10">
    <source>
        <dbReference type="PROSITE" id="PS50011"/>
    </source>
</evidence>
<evidence type="ECO:0000256" key="9">
    <source>
        <dbReference type="PROSITE-ProRule" id="PRU10141"/>
    </source>
</evidence>
<keyword evidence="5" id="KW-0418">Kinase</keyword>
<keyword evidence="6 9" id="KW-0067">ATP-binding</keyword>
<dbReference type="PROSITE" id="PS00107">
    <property type="entry name" value="PROTEIN_KINASE_ATP"/>
    <property type="match status" value="1"/>
</dbReference>
<organism evidence="11 12">
    <name type="scientific">Prorocentrum cordatum</name>
    <dbReference type="NCBI Taxonomy" id="2364126"/>
    <lineage>
        <taxon>Eukaryota</taxon>
        <taxon>Sar</taxon>
        <taxon>Alveolata</taxon>
        <taxon>Dinophyceae</taxon>
        <taxon>Prorocentrales</taxon>
        <taxon>Prorocentraceae</taxon>
        <taxon>Prorocentrum</taxon>
    </lineage>
</organism>
<evidence type="ECO:0000256" key="5">
    <source>
        <dbReference type="ARBA" id="ARBA00022777"/>
    </source>
</evidence>
<dbReference type="InterPro" id="IPR017441">
    <property type="entry name" value="Protein_kinase_ATP_BS"/>
</dbReference>
<keyword evidence="2" id="KW-0723">Serine/threonine-protein kinase</keyword>
<comment type="catalytic activity">
    <reaction evidence="8">
        <text>L-seryl-[protein] + ATP = O-phospho-L-seryl-[protein] + ADP + H(+)</text>
        <dbReference type="Rhea" id="RHEA:17989"/>
        <dbReference type="Rhea" id="RHEA-COMP:9863"/>
        <dbReference type="Rhea" id="RHEA-COMP:11604"/>
        <dbReference type="ChEBI" id="CHEBI:15378"/>
        <dbReference type="ChEBI" id="CHEBI:29999"/>
        <dbReference type="ChEBI" id="CHEBI:30616"/>
        <dbReference type="ChEBI" id="CHEBI:83421"/>
        <dbReference type="ChEBI" id="CHEBI:456216"/>
        <dbReference type="EC" id="2.7.11.1"/>
    </reaction>
</comment>
<dbReference type="PANTHER" id="PTHR48006:SF102">
    <property type="entry name" value="LEUCINE-RICH REPEAT-CONTAINING PROTEIN DDB_G0281931-RELATED"/>
    <property type="match status" value="1"/>
</dbReference>
<protein>
    <recommendedName>
        <fullName evidence="1">non-specific serine/threonine protein kinase</fullName>
        <ecNumber evidence="1">2.7.11.1</ecNumber>
    </recommendedName>
</protein>
<dbReference type="SUPFAM" id="SSF56112">
    <property type="entry name" value="Protein kinase-like (PK-like)"/>
    <property type="match status" value="1"/>
</dbReference>
<dbReference type="Gene3D" id="1.10.510.10">
    <property type="entry name" value="Transferase(Phosphotransferase) domain 1"/>
    <property type="match status" value="1"/>
</dbReference>
<dbReference type="Pfam" id="PF00069">
    <property type="entry name" value="Pkinase"/>
    <property type="match status" value="1"/>
</dbReference>
<evidence type="ECO:0000256" key="7">
    <source>
        <dbReference type="ARBA" id="ARBA00047899"/>
    </source>
</evidence>
<gene>
    <name evidence="11" type="ORF">PCOR1329_LOCUS44612</name>
</gene>
<reference evidence="11" key="1">
    <citation type="submission" date="2023-10" db="EMBL/GenBank/DDBJ databases">
        <authorList>
            <person name="Chen Y."/>
            <person name="Shah S."/>
            <person name="Dougan E. K."/>
            <person name="Thang M."/>
            <person name="Chan C."/>
        </authorList>
    </citation>
    <scope>NUCLEOTIDE SEQUENCE [LARGE SCALE GENOMIC DNA]</scope>
</reference>
<dbReference type="Proteomes" id="UP001189429">
    <property type="component" value="Unassembled WGS sequence"/>
</dbReference>
<keyword evidence="12" id="KW-1185">Reference proteome</keyword>
<proteinExistence type="predicted"/>
<evidence type="ECO:0000313" key="11">
    <source>
        <dbReference type="EMBL" id="CAK0852997.1"/>
    </source>
</evidence>
<keyword evidence="3" id="KW-0808">Transferase</keyword>
<dbReference type="InterPro" id="IPR011009">
    <property type="entry name" value="Kinase-like_dom_sf"/>
</dbReference>
<dbReference type="InterPro" id="IPR000719">
    <property type="entry name" value="Prot_kinase_dom"/>
</dbReference>
<name>A0ABN9U3Q4_9DINO</name>
<evidence type="ECO:0000256" key="3">
    <source>
        <dbReference type="ARBA" id="ARBA00022679"/>
    </source>
</evidence>
<evidence type="ECO:0000256" key="8">
    <source>
        <dbReference type="ARBA" id="ARBA00048679"/>
    </source>
</evidence>
<keyword evidence="4 9" id="KW-0547">Nucleotide-binding</keyword>
<dbReference type="InterPro" id="IPR051824">
    <property type="entry name" value="LRR_Rcpt-Like_S/T_Kinase"/>
</dbReference>
<evidence type="ECO:0000256" key="2">
    <source>
        <dbReference type="ARBA" id="ARBA00022527"/>
    </source>
</evidence>
<evidence type="ECO:0000313" key="12">
    <source>
        <dbReference type="Proteomes" id="UP001189429"/>
    </source>
</evidence>
<evidence type="ECO:0000256" key="1">
    <source>
        <dbReference type="ARBA" id="ARBA00012513"/>
    </source>
</evidence>
<dbReference type="EC" id="2.7.11.1" evidence="1"/>